<proteinExistence type="inferred from homology"/>
<accession>A0A8J5N238</accession>
<dbReference type="Pfam" id="PF03171">
    <property type="entry name" value="2OG-FeII_Oxy"/>
    <property type="match status" value="1"/>
</dbReference>
<dbReference type="InterPro" id="IPR005123">
    <property type="entry name" value="Oxoglu/Fe-dep_dioxygenase_dom"/>
</dbReference>
<dbReference type="EMBL" id="JAHLQT010011632">
    <property type="protein sequence ID" value="KAG7171835.1"/>
    <property type="molecule type" value="Genomic_DNA"/>
</dbReference>
<dbReference type="SUPFAM" id="SSF51197">
    <property type="entry name" value="Clavaminate synthase-like"/>
    <property type="match status" value="1"/>
</dbReference>
<dbReference type="PANTHER" id="PTHR47990">
    <property type="entry name" value="2-OXOGLUTARATE (2OG) AND FE(II)-DEPENDENT OXYGENASE SUPERFAMILY PROTEIN-RELATED"/>
    <property type="match status" value="1"/>
</dbReference>
<dbReference type="PROSITE" id="PS51471">
    <property type="entry name" value="FE2OG_OXY"/>
    <property type="match status" value="1"/>
</dbReference>
<name>A0A8J5N238_HOMAM</name>
<dbReference type="GO" id="GO:0046872">
    <property type="term" value="F:metal ion binding"/>
    <property type="evidence" value="ECO:0007669"/>
    <property type="project" value="UniProtKB-KW"/>
</dbReference>
<keyword evidence="1" id="KW-0560">Oxidoreductase</keyword>
<dbReference type="GO" id="GO:0016491">
    <property type="term" value="F:oxidoreductase activity"/>
    <property type="evidence" value="ECO:0007669"/>
    <property type="project" value="UniProtKB-KW"/>
</dbReference>
<evidence type="ECO:0000259" key="2">
    <source>
        <dbReference type="PROSITE" id="PS51471"/>
    </source>
</evidence>
<dbReference type="InterPro" id="IPR026992">
    <property type="entry name" value="DIOX_N"/>
</dbReference>
<keyword evidence="1" id="KW-0408">Iron</keyword>
<comment type="similarity">
    <text evidence="1">Belongs to the iron/ascorbate-dependent oxidoreductase family.</text>
</comment>
<organism evidence="3 4">
    <name type="scientific">Homarus americanus</name>
    <name type="common">American lobster</name>
    <dbReference type="NCBI Taxonomy" id="6706"/>
    <lineage>
        <taxon>Eukaryota</taxon>
        <taxon>Metazoa</taxon>
        <taxon>Ecdysozoa</taxon>
        <taxon>Arthropoda</taxon>
        <taxon>Crustacea</taxon>
        <taxon>Multicrustacea</taxon>
        <taxon>Malacostraca</taxon>
        <taxon>Eumalacostraca</taxon>
        <taxon>Eucarida</taxon>
        <taxon>Decapoda</taxon>
        <taxon>Pleocyemata</taxon>
        <taxon>Astacidea</taxon>
        <taxon>Nephropoidea</taxon>
        <taxon>Nephropidae</taxon>
        <taxon>Homarus</taxon>
    </lineage>
</organism>
<feature type="non-terminal residue" evidence="3">
    <location>
        <position position="316"/>
    </location>
</feature>
<dbReference type="InterPro" id="IPR044861">
    <property type="entry name" value="IPNS-like_FE2OG_OXY"/>
</dbReference>
<comment type="caution">
    <text evidence="3">The sequence shown here is derived from an EMBL/GenBank/DDBJ whole genome shotgun (WGS) entry which is preliminary data.</text>
</comment>
<dbReference type="InterPro" id="IPR050231">
    <property type="entry name" value="Iron_ascorbate_oxido_reductase"/>
</dbReference>
<sequence length="316" mass="35168">VLSETVENDVKSINHKVAGLGQDTEPTQEEWQRVTRELYEAFTKFGCAYLTNHGVPEDERSLLFDSMAAFFNTELEKKNRCPFDMDTFEGYIAMDTENYGSGTHELHEGLVLKTDGVVDEPEIPSLKPAVTASLKSYRALSNTIMTALSLSLGKDPDYLASLHKDRGTANSSTSMRVNYYPPVPSTVAEGTTRFGAHRDYSTLSFIVQDNTGGLQVQDTEGSWLDVNPIPGTIILLAGEFFVSYSGDKFIAPLHRVIISAEELQRSVPRITTNYFVHADHQVPFKLLDSSSTEKSMTVKEYLSSRIMQALNKSTKE</sequence>
<dbReference type="Pfam" id="PF14226">
    <property type="entry name" value="DIOX_N"/>
    <property type="match status" value="1"/>
</dbReference>
<dbReference type="Proteomes" id="UP000747542">
    <property type="component" value="Unassembled WGS sequence"/>
</dbReference>
<keyword evidence="4" id="KW-1185">Reference proteome</keyword>
<gene>
    <name evidence="3" type="primary">encD-L</name>
    <name evidence="3" type="ORF">Hamer_G000756</name>
</gene>
<protein>
    <submittedName>
        <fullName evidence="3">2-oxoglutarate-Fe(II) type oxidoreductase-like</fullName>
    </submittedName>
</protein>
<dbReference type="AlphaFoldDB" id="A0A8J5N238"/>
<dbReference type="Gene3D" id="2.60.120.330">
    <property type="entry name" value="B-lactam Antibiotic, Isopenicillin N Synthase, Chain"/>
    <property type="match status" value="1"/>
</dbReference>
<dbReference type="InterPro" id="IPR027443">
    <property type="entry name" value="IPNS-like_sf"/>
</dbReference>
<evidence type="ECO:0000256" key="1">
    <source>
        <dbReference type="RuleBase" id="RU003682"/>
    </source>
</evidence>
<keyword evidence="1" id="KW-0479">Metal-binding</keyword>
<reference evidence="3" key="1">
    <citation type="journal article" date="2021" name="Sci. Adv.">
        <title>The American lobster genome reveals insights on longevity, neural, and immune adaptations.</title>
        <authorList>
            <person name="Polinski J.M."/>
            <person name="Zimin A.V."/>
            <person name="Clark K.F."/>
            <person name="Kohn A.B."/>
            <person name="Sadowski N."/>
            <person name="Timp W."/>
            <person name="Ptitsyn A."/>
            <person name="Khanna P."/>
            <person name="Romanova D.Y."/>
            <person name="Williams P."/>
            <person name="Greenwood S.J."/>
            <person name="Moroz L.L."/>
            <person name="Walt D.R."/>
            <person name="Bodnar A.G."/>
        </authorList>
    </citation>
    <scope>NUCLEOTIDE SEQUENCE</scope>
    <source>
        <strain evidence="3">GMGI-L3</strain>
    </source>
</reference>
<feature type="domain" description="Fe2OG dioxygenase" evidence="2">
    <location>
        <begin position="171"/>
        <end position="278"/>
    </location>
</feature>
<evidence type="ECO:0000313" key="3">
    <source>
        <dbReference type="EMBL" id="KAG7171835.1"/>
    </source>
</evidence>
<evidence type="ECO:0000313" key="4">
    <source>
        <dbReference type="Proteomes" id="UP000747542"/>
    </source>
</evidence>